<feature type="compositionally biased region" description="Basic and acidic residues" evidence="1">
    <location>
        <begin position="46"/>
        <end position="71"/>
    </location>
</feature>
<dbReference type="CDD" id="cd23021">
    <property type="entry name" value="zf-HIT_IN80B"/>
    <property type="match status" value="1"/>
</dbReference>
<name>A0A1B6E999_9HEMI</name>
<dbReference type="GO" id="GO:0031011">
    <property type="term" value="C:Ino80 complex"/>
    <property type="evidence" value="ECO:0007669"/>
    <property type="project" value="InterPro"/>
</dbReference>
<reference evidence="3" key="1">
    <citation type="submission" date="2015-12" db="EMBL/GenBank/DDBJ databases">
        <title>De novo transcriptome assembly of four potential Pierce s Disease insect vectors from Arizona vineyards.</title>
        <authorList>
            <person name="Tassone E.E."/>
        </authorList>
    </citation>
    <scope>NUCLEOTIDE SEQUENCE</scope>
</reference>
<proteinExistence type="predicted"/>
<organism evidence="3">
    <name type="scientific">Clastoptera arizonana</name>
    <name type="common">Arizona spittle bug</name>
    <dbReference type="NCBI Taxonomy" id="38151"/>
    <lineage>
        <taxon>Eukaryota</taxon>
        <taxon>Metazoa</taxon>
        <taxon>Ecdysozoa</taxon>
        <taxon>Arthropoda</taxon>
        <taxon>Hexapoda</taxon>
        <taxon>Insecta</taxon>
        <taxon>Pterygota</taxon>
        <taxon>Neoptera</taxon>
        <taxon>Paraneoptera</taxon>
        <taxon>Hemiptera</taxon>
        <taxon>Auchenorrhyncha</taxon>
        <taxon>Cercopoidea</taxon>
        <taxon>Clastopteridae</taxon>
        <taxon>Clastoptera</taxon>
    </lineage>
</organism>
<evidence type="ECO:0000313" key="3">
    <source>
        <dbReference type="EMBL" id="JAS34512.1"/>
    </source>
</evidence>
<dbReference type="PANTHER" id="PTHR21561:SF12">
    <property type="entry name" value="INO80 COMPLEX SUBUNIT B"/>
    <property type="match status" value="1"/>
</dbReference>
<feature type="region of interest" description="Disordered" evidence="1">
    <location>
        <begin position="1"/>
        <end position="23"/>
    </location>
</feature>
<dbReference type="InterPro" id="IPR007529">
    <property type="entry name" value="Znf_HIT"/>
</dbReference>
<dbReference type="AlphaFoldDB" id="A0A1B6E999"/>
<dbReference type="InterPro" id="IPR006880">
    <property type="entry name" value="INO80B_C"/>
</dbReference>
<dbReference type="PANTHER" id="PTHR21561">
    <property type="entry name" value="INO80 COMPLEX SUBUNIT B"/>
    <property type="match status" value="1"/>
</dbReference>
<feature type="compositionally biased region" description="Basic and acidic residues" evidence="1">
    <location>
        <begin position="1"/>
        <end position="13"/>
    </location>
</feature>
<dbReference type="Pfam" id="PF04438">
    <property type="entry name" value="zf-HIT"/>
    <property type="match status" value="1"/>
</dbReference>
<sequence length="158" mass="17713">MLERKENVEKEPGTEQLLALPSGYREKVMTPEMILKAALKSQRRKQQADEKREKDKKKTMERLLRKQESKAGKLSSRNRGTRRSIPLATYINTINGIYVTLPPNIPLPLSSKKFVNPSPIKLCGVTGCNNSKKYSCSKTGVPLCSLQCYSKNLSGNVS</sequence>
<dbReference type="InterPro" id="IPR029523">
    <property type="entry name" value="INO80B/Ies2"/>
</dbReference>
<accession>A0A1B6E999</accession>
<feature type="domain" description="INO80 complex subunit B-like conserved region" evidence="2">
    <location>
        <begin position="32"/>
        <end position="105"/>
    </location>
</feature>
<feature type="region of interest" description="Disordered" evidence="1">
    <location>
        <begin position="35"/>
        <end position="79"/>
    </location>
</feature>
<evidence type="ECO:0000259" key="2">
    <source>
        <dbReference type="SMART" id="SM01406"/>
    </source>
</evidence>
<evidence type="ECO:0000256" key="1">
    <source>
        <dbReference type="SAM" id="MobiDB-lite"/>
    </source>
</evidence>
<dbReference type="SMART" id="SM01406">
    <property type="entry name" value="PAPA-1"/>
    <property type="match status" value="1"/>
</dbReference>
<dbReference type="EMBL" id="GEDC01002786">
    <property type="protein sequence ID" value="JAS34512.1"/>
    <property type="molecule type" value="Transcribed_RNA"/>
</dbReference>
<gene>
    <name evidence="3" type="ORF">g.4120</name>
</gene>
<dbReference type="GO" id="GO:0006338">
    <property type="term" value="P:chromatin remodeling"/>
    <property type="evidence" value="ECO:0007669"/>
    <property type="project" value="InterPro"/>
</dbReference>
<protein>
    <recommendedName>
        <fullName evidence="2">INO80 complex subunit B-like conserved region domain-containing protein</fullName>
    </recommendedName>
</protein>